<dbReference type="NCBIfam" id="TIGR02378">
    <property type="entry name" value="nirD_assim_sml"/>
    <property type="match status" value="1"/>
</dbReference>
<reference evidence="23 24" key="1">
    <citation type="journal article" date="2018" name="Nat. Ecol. Evol.">
        <title>Pezizomycetes genomes reveal the molecular basis of ectomycorrhizal truffle lifestyle.</title>
        <authorList>
            <person name="Murat C."/>
            <person name="Payen T."/>
            <person name="Noel B."/>
            <person name="Kuo A."/>
            <person name="Morin E."/>
            <person name="Chen J."/>
            <person name="Kohler A."/>
            <person name="Krizsan K."/>
            <person name="Balestrini R."/>
            <person name="Da Silva C."/>
            <person name="Montanini B."/>
            <person name="Hainaut M."/>
            <person name="Levati E."/>
            <person name="Barry K.W."/>
            <person name="Belfiori B."/>
            <person name="Cichocki N."/>
            <person name="Clum A."/>
            <person name="Dockter R.B."/>
            <person name="Fauchery L."/>
            <person name="Guy J."/>
            <person name="Iotti M."/>
            <person name="Le Tacon F."/>
            <person name="Lindquist E.A."/>
            <person name="Lipzen A."/>
            <person name="Malagnac F."/>
            <person name="Mello A."/>
            <person name="Molinier V."/>
            <person name="Miyauchi S."/>
            <person name="Poulain J."/>
            <person name="Riccioni C."/>
            <person name="Rubini A."/>
            <person name="Sitrit Y."/>
            <person name="Splivallo R."/>
            <person name="Traeger S."/>
            <person name="Wang M."/>
            <person name="Zifcakova L."/>
            <person name="Wipf D."/>
            <person name="Zambonelli A."/>
            <person name="Paolocci F."/>
            <person name="Nowrousian M."/>
            <person name="Ottonello S."/>
            <person name="Baldrian P."/>
            <person name="Spatafora J.W."/>
            <person name="Henrissat B."/>
            <person name="Nagy L.G."/>
            <person name="Aury J.M."/>
            <person name="Wincker P."/>
            <person name="Grigoriev I.V."/>
            <person name="Bonfante P."/>
            <person name="Martin F.M."/>
        </authorList>
    </citation>
    <scope>NUCLEOTIDE SEQUENCE [LARGE SCALE GENOMIC DNA]</scope>
    <source>
        <strain evidence="23 24">ATCC MYA-4762</strain>
    </source>
</reference>
<dbReference type="InterPro" id="IPR036188">
    <property type="entry name" value="FAD/NAD-bd_sf"/>
</dbReference>
<evidence type="ECO:0000256" key="19">
    <source>
        <dbReference type="ARBA" id="ARBA00066907"/>
    </source>
</evidence>
<accession>A0A3N4MAU9</accession>
<dbReference type="OrthoDB" id="432169at2759"/>
<dbReference type="STRING" id="1051890.A0A3N4MAU9"/>
<evidence type="ECO:0000256" key="12">
    <source>
        <dbReference type="ARBA" id="ARBA00023002"/>
    </source>
</evidence>
<comment type="catalytic activity">
    <reaction evidence="17">
        <text>NH4(+) + 3 NAD(+) + 2 H2O = nitrite + 3 NADH + 5 H(+)</text>
        <dbReference type="Rhea" id="RHEA:24628"/>
        <dbReference type="ChEBI" id="CHEBI:15377"/>
        <dbReference type="ChEBI" id="CHEBI:15378"/>
        <dbReference type="ChEBI" id="CHEBI:16301"/>
        <dbReference type="ChEBI" id="CHEBI:28938"/>
        <dbReference type="ChEBI" id="CHEBI:57540"/>
        <dbReference type="ChEBI" id="CHEBI:57945"/>
        <dbReference type="EC" id="1.7.1.4"/>
    </reaction>
</comment>
<evidence type="ECO:0000256" key="5">
    <source>
        <dbReference type="ARBA" id="ARBA00010429"/>
    </source>
</evidence>
<dbReference type="InterPro" id="IPR023753">
    <property type="entry name" value="FAD/NAD-binding_dom"/>
</dbReference>
<evidence type="ECO:0000256" key="9">
    <source>
        <dbReference type="ARBA" id="ARBA00022714"/>
    </source>
</evidence>
<dbReference type="SUPFAM" id="SSF50022">
    <property type="entry name" value="ISP domain"/>
    <property type="match status" value="1"/>
</dbReference>
<comment type="cofactor">
    <cofactor evidence="2">
        <name>[4Fe-4S] cluster</name>
        <dbReference type="ChEBI" id="CHEBI:49883"/>
    </cofactor>
</comment>
<evidence type="ECO:0000256" key="4">
    <source>
        <dbReference type="ARBA" id="ARBA00005096"/>
    </source>
</evidence>
<dbReference type="GO" id="GO:0008942">
    <property type="term" value="F:nitrite reductase [NAD(P)H] activity"/>
    <property type="evidence" value="ECO:0007669"/>
    <property type="project" value="UniProtKB-EC"/>
</dbReference>
<keyword evidence="24" id="KW-1185">Reference proteome</keyword>
<dbReference type="InterPro" id="IPR012748">
    <property type="entry name" value="Rieske-like_NirD"/>
</dbReference>
<protein>
    <recommendedName>
        <fullName evidence="20">Nitrite reductase [NAD(P)H]</fullName>
        <ecNumber evidence="19">1.7.1.4</ecNumber>
    </recommendedName>
</protein>
<evidence type="ECO:0000256" key="1">
    <source>
        <dbReference type="ARBA" id="ARBA00001929"/>
    </source>
</evidence>
<evidence type="ECO:0000256" key="8">
    <source>
        <dbReference type="ARBA" id="ARBA00022630"/>
    </source>
</evidence>
<dbReference type="InParanoid" id="A0A3N4MAU9"/>
<dbReference type="Pfam" id="PF13806">
    <property type="entry name" value="Rieske_2"/>
    <property type="match status" value="1"/>
</dbReference>
<evidence type="ECO:0000256" key="14">
    <source>
        <dbReference type="ARBA" id="ARBA00023014"/>
    </source>
</evidence>
<feature type="compositionally biased region" description="Low complexity" evidence="21">
    <location>
        <begin position="100"/>
        <end position="113"/>
    </location>
</feature>
<feature type="region of interest" description="Disordered" evidence="21">
    <location>
        <begin position="78"/>
        <end position="124"/>
    </location>
</feature>
<dbReference type="PANTHER" id="PTHR43809:SF1">
    <property type="entry name" value="NITRITE REDUCTASE (NADH) LARGE SUBUNIT"/>
    <property type="match status" value="1"/>
</dbReference>
<evidence type="ECO:0000256" key="6">
    <source>
        <dbReference type="ARBA" id="ARBA00022485"/>
    </source>
</evidence>
<dbReference type="SUPFAM" id="SSF51905">
    <property type="entry name" value="FAD/NAD(P)-binding domain"/>
    <property type="match status" value="2"/>
</dbReference>
<keyword evidence="12" id="KW-0560">Oxidoreductase</keyword>
<dbReference type="Pfam" id="PF03460">
    <property type="entry name" value="NIR_SIR_ferr"/>
    <property type="match status" value="1"/>
</dbReference>
<keyword evidence="7" id="KW-0349">Heme</keyword>
<comment type="cofactor">
    <cofactor evidence="16">
        <name>[2Fe-2S] cluster</name>
        <dbReference type="ChEBI" id="CHEBI:190135"/>
    </cofactor>
</comment>
<dbReference type="Gene3D" id="1.10.10.1100">
    <property type="entry name" value="BFD-like [2Fe-2S]-binding domain"/>
    <property type="match status" value="1"/>
</dbReference>
<dbReference type="Proteomes" id="UP000267821">
    <property type="component" value="Unassembled WGS sequence"/>
</dbReference>
<dbReference type="PRINTS" id="PR00368">
    <property type="entry name" value="FADPNR"/>
</dbReference>
<dbReference type="InterPro" id="IPR041854">
    <property type="entry name" value="BFD-like_2Fe2S-bd_dom_sf"/>
</dbReference>
<evidence type="ECO:0000256" key="16">
    <source>
        <dbReference type="ARBA" id="ARBA00034078"/>
    </source>
</evidence>
<dbReference type="GO" id="GO:0051539">
    <property type="term" value="F:4 iron, 4 sulfur cluster binding"/>
    <property type="evidence" value="ECO:0007669"/>
    <property type="project" value="UniProtKB-KW"/>
</dbReference>
<dbReference type="CDD" id="cd03529">
    <property type="entry name" value="Rieske_NirD"/>
    <property type="match status" value="1"/>
</dbReference>
<feature type="compositionally biased region" description="Polar residues" evidence="21">
    <location>
        <begin position="83"/>
        <end position="92"/>
    </location>
</feature>
<dbReference type="InterPro" id="IPR017941">
    <property type="entry name" value="Rieske_2Fe-2S"/>
</dbReference>
<dbReference type="InterPro" id="IPR016156">
    <property type="entry name" value="FAD/NAD-linked_Rdtase_dimer_sf"/>
</dbReference>
<comment type="catalytic activity">
    <reaction evidence="18">
        <text>NH4(+) + 3 NADP(+) + 2 H2O = nitrite + 3 NADPH + 5 H(+)</text>
        <dbReference type="Rhea" id="RHEA:24632"/>
        <dbReference type="ChEBI" id="CHEBI:15377"/>
        <dbReference type="ChEBI" id="CHEBI:15378"/>
        <dbReference type="ChEBI" id="CHEBI:16301"/>
        <dbReference type="ChEBI" id="CHEBI:28938"/>
        <dbReference type="ChEBI" id="CHEBI:57783"/>
        <dbReference type="ChEBI" id="CHEBI:58349"/>
        <dbReference type="EC" id="1.7.1.4"/>
    </reaction>
</comment>
<evidence type="ECO:0000256" key="15">
    <source>
        <dbReference type="ARBA" id="ARBA00023063"/>
    </source>
</evidence>
<dbReference type="UniPathway" id="UPA00653"/>
<evidence type="ECO:0000256" key="11">
    <source>
        <dbReference type="ARBA" id="ARBA00022827"/>
    </source>
</evidence>
<feature type="region of interest" description="Disordered" evidence="21">
    <location>
        <begin position="1238"/>
        <end position="1286"/>
    </location>
</feature>
<comment type="pathway">
    <text evidence="4">Nitrogen metabolism; nitrate reduction (assimilation).</text>
</comment>
<keyword evidence="14" id="KW-0411">Iron-sulfur</keyword>
<evidence type="ECO:0000256" key="3">
    <source>
        <dbReference type="ARBA" id="ARBA00001974"/>
    </source>
</evidence>
<keyword evidence="10" id="KW-0479">Metal-binding</keyword>
<name>A0A3N4MAU9_9PEZI</name>
<dbReference type="Gene3D" id="3.90.480.20">
    <property type="match status" value="1"/>
</dbReference>
<dbReference type="Gene3D" id="3.30.390.30">
    <property type="match status" value="1"/>
</dbReference>
<keyword evidence="8" id="KW-0285">Flavoprotein</keyword>
<dbReference type="CDD" id="cd19944">
    <property type="entry name" value="NirB_Fer2_BFD-like_2"/>
    <property type="match status" value="1"/>
</dbReference>
<dbReference type="GO" id="GO:0020037">
    <property type="term" value="F:heme binding"/>
    <property type="evidence" value="ECO:0007669"/>
    <property type="project" value="InterPro"/>
</dbReference>
<dbReference type="FunFam" id="1.10.10.1100:FF:000002">
    <property type="entry name" value="Nitrite reductase large subunit"/>
    <property type="match status" value="1"/>
</dbReference>
<dbReference type="GO" id="GO:0046872">
    <property type="term" value="F:metal ion binding"/>
    <property type="evidence" value="ECO:0007669"/>
    <property type="project" value="UniProtKB-KW"/>
</dbReference>
<keyword evidence="13" id="KW-0408">Iron</keyword>
<keyword evidence="15" id="KW-0534">Nitrate assimilation</keyword>
<dbReference type="SUPFAM" id="SSF56014">
    <property type="entry name" value="Nitrite and sulphite reductase 4Fe-4S domain-like"/>
    <property type="match status" value="1"/>
</dbReference>
<dbReference type="InterPro" id="IPR005117">
    <property type="entry name" value="NiRdtase/SiRdtase_haem-b_fer"/>
</dbReference>
<dbReference type="InterPro" id="IPR012744">
    <property type="entry name" value="Nitri_red_NirB"/>
</dbReference>
<keyword evidence="9" id="KW-0001">2Fe-2S</keyword>
<dbReference type="PANTHER" id="PTHR43809">
    <property type="entry name" value="NITRITE REDUCTASE (NADH) LARGE SUBUNIT"/>
    <property type="match status" value="1"/>
</dbReference>
<gene>
    <name evidence="23" type="ORF">L211DRAFT_866210</name>
</gene>
<dbReference type="InterPro" id="IPR045854">
    <property type="entry name" value="NO2/SO3_Rdtase_4Fe4S_sf"/>
</dbReference>
<dbReference type="PROSITE" id="PS51296">
    <property type="entry name" value="RIESKE"/>
    <property type="match status" value="1"/>
</dbReference>
<dbReference type="InterPro" id="IPR006067">
    <property type="entry name" value="NO2/SO3_Rdtase_4Fe4S_dom"/>
</dbReference>
<evidence type="ECO:0000256" key="2">
    <source>
        <dbReference type="ARBA" id="ARBA00001966"/>
    </source>
</evidence>
<dbReference type="PROSITE" id="PS00365">
    <property type="entry name" value="NIR_SIR"/>
    <property type="match status" value="1"/>
</dbReference>
<evidence type="ECO:0000256" key="20">
    <source>
        <dbReference type="ARBA" id="ARBA00070300"/>
    </source>
</evidence>
<dbReference type="SUPFAM" id="SSF55124">
    <property type="entry name" value="Nitrite/Sulfite reductase N-terminal domain-like"/>
    <property type="match status" value="1"/>
</dbReference>
<dbReference type="CDD" id="cd19943">
    <property type="entry name" value="NirB_Fer2_BFD-like_1"/>
    <property type="match status" value="1"/>
</dbReference>
<dbReference type="NCBIfam" id="TIGR02374">
    <property type="entry name" value="nitri_red_nirB"/>
    <property type="match status" value="1"/>
</dbReference>
<evidence type="ECO:0000259" key="22">
    <source>
        <dbReference type="PROSITE" id="PS51296"/>
    </source>
</evidence>
<dbReference type="InterPro" id="IPR006066">
    <property type="entry name" value="NO2/SO3_Rdtase_FeS/sirohaem_BS"/>
</dbReference>
<feature type="compositionally biased region" description="Basic and acidic residues" evidence="21">
    <location>
        <begin position="1242"/>
        <end position="1255"/>
    </location>
</feature>
<dbReference type="Gene3D" id="3.30.413.10">
    <property type="entry name" value="Sulfite Reductase Hemoprotein, domain 1"/>
    <property type="match status" value="1"/>
</dbReference>
<dbReference type="InterPro" id="IPR036136">
    <property type="entry name" value="Nit/Sulf_reduc_fer-like_dom_sf"/>
</dbReference>
<dbReference type="GO" id="GO:0050661">
    <property type="term" value="F:NADP binding"/>
    <property type="evidence" value="ECO:0007669"/>
    <property type="project" value="InterPro"/>
</dbReference>
<organism evidence="23 24">
    <name type="scientific">Terfezia boudieri ATCC MYA-4762</name>
    <dbReference type="NCBI Taxonomy" id="1051890"/>
    <lineage>
        <taxon>Eukaryota</taxon>
        <taxon>Fungi</taxon>
        <taxon>Dikarya</taxon>
        <taxon>Ascomycota</taxon>
        <taxon>Pezizomycotina</taxon>
        <taxon>Pezizomycetes</taxon>
        <taxon>Pezizales</taxon>
        <taxon>Pezizaceae</taxon>
        <taxon>Terfezia</taxon>
    </lineage>
</organism>
<dbReference type="EMBL" id="ML121533">
    <property type="protein sequence ID" value="RPB26725.1"/>
    <property type="molecule type" value="Genomic_DNA"/>
</dbReference>
<dbReference type="GO" id="GO:0042128">
    <property type="term" value="P:nitrate assimilation"/>
    <property type="evidence" value="ECO:0007669"/>
    <property type="project" value="UniProtKB-UniPathway"/>
</dbReference>
<proteinExistence type="inferred from homology"/>
<dbReference type="Pfam" id="PF01077">
    <property type="entry name" value="NIR_SIR"/>
    <property type="match status" value="1"/>
</dbReference>
<evidence type="ECO:0000256" key="10">
    <source>
        <dbReference type="ARBA" id="ARBA00022723"/>
    </source>
</evidence>
<evidence type="ECO:0000256" key="7">
    <source>
        <dbReference type="ARBA" id="ARBA00022617"/>
    </source>
</evidence>
<evidence type="ECO:0000256" key="17">
    <source>
        <dbReference type="ARBA" id="ARBA00050114"/>
    </source>
</evidence>
<dbReference type="FunFam" id="3.30.413.10:FF:000007">
    <property type="entry name" value="Nitrite reductase [NAD(P)H] large subunit"/>
    <property type="match status" value="1"/>
</dbReference>
<dbReference type="Pfam" id="PF04324">
    <property type="entry name" value="Fer2_BFD"/>
    <property type="match status" value="1"/>
</dbReference>
<dbReference type="GO" id="GO:0050660">
    <property type="term" value="F:flavin adenine dinucleotide binding"/>
    <property type="evidence" value="ECO:0007669"/>
    <property type="project" value="InterPro"/>
</dbReference>
<comment type="cofactor">
    <cofactor evidence="1">
        <name>siroheme</name>
        <dbReference type="ChEBI" id="CHEBI:60052"/>
    </cofactor>
</comment>
<keyword evidence="6" id="KW-0004">4Fe-4S</keyword>
<dbReference type="PRINTS" id="PR00397">
    <property type="entry name" value="SIROHAEM"/>
</dbReference>
<dbReference type="Gene3D" id="2.102.10.10">
    <property type="entry name" value="Rieske [2Fe-2S] iron-sulphur domain"/>
    <property type="match status" value="1"/>
</dbReference>
<evidence type="ECO:0000256" key="13">
    <source>
        <dbReference type="ARBA" id="ARBA00023004"/>
    </source>
</evidence>
<evidence type="ECO:0000256" key="18">
    <source>
        <dbReference type="ARBA" id="ARBA00051413"/>
    </source>
</evidence>
<dbReference type="Pfam" id="PF07992">
    <property type="entry name" value="Pyr_redox_2"/>
    <property type="match status" value="1"/>
</dbReference>
<feature type="domain" description="Rieske" evidence="22">
    <location>
        <begin position="1082"/>
        <end position="1165"/>
    </location>
</feature>
<dbReference type="InterPro" id="IPR052034">
    <property type="entry name" value="NasD-like"/>
</dbReference>
<dbReference type="EC" id="1.7.1.4" evidence="19"/>
<dbReference type="InterPro" id="IPR007419">
    <property type="entry name" value="BFD-like_2Fe2S-bd_dom"/>
</dbReference>
<dbReference type="Gene3D" id="3.50.50.60">
    <property type="entry name" value="FAD/NAD(P)-binding domain"/>
    <property type="match status" value="2"/>
</dbReference>
<comment type="similarity">
    <text evidence="5">Belongs to the nitrite and sulfite reductase 4Fe-4S domain family.</text>
</comment>
<evidence type="ECO:0000313" key="24">
    <source>
        <dbReference type="Proteomes" id="UP000267821"/>
    </source>
</evidence>
<dbReference type="GO" id="GO:0015980">
    <property type="term" value="P:energy derivation by oxidation of organic compounds"/>
    <property type="evidence" value="ECO:0007669"/>
    <property type="project" value="UniProtKB-ARBA"/>
</dbReference>
<sequence length="1294" mass="140038">MENVIAVVDRTEDVELRGEMMERGVMEMIAPDEAPVIEGISPLVRSNTVTVENSPVKSGRGGDEAGIATSINPGIQEAKAMQSPPSSKPAKSTQDEEGISSASSSNGASTTTNDRPITPASPAPESRKRIVIAGLGMVAVAFIEKLLKLDERRNEYSLLVLGEEPHIAYNRVGLTSYFEHREVERLYLNPQSWYDDQYKLGKLNYMLSTTVAGIDPVGKVVTVHSTINVPATPIITKYPIAPISGDAQPPPVVNTIPYDILVIATGSSALAPTSTPGHAAPGVFLYRALGDLDGLITYSSQPHIKGSTGAVVGGGLLGLEAAKAMLDLANFGKVVIFDKNKWVLSRQLDEDAGRLVGEKIRQLGVDLMSEKRVKVIKTKKYEVETGTEGVVGVEFEDGGEMDIGCICYAIGIKPRDELARAAGLSCSERGGILVNDELQTSSPGIYAIGECASWNKETYGLIAPGVEMADVLAFNLTQAKSHTSRTFKRPDLSTKLKLLGVDVASFGDYFADRDGPSSVMVPRRGGKGGTQQVKALTYKDPFAGVYKKYIFTADGKKLLGGMMIGDTRDYIKLVAMVKNKKELDVPPGEFILGSKKSGDDGEDADELDDDTQICSCHNVTKGDIVQVVKDGSCKSIGEVKACTKAGTGCAGCMPLVQGIFNCEMKKLGVEVSNHLCPHFAYSRIDLFNIISVKKYTTLPEVMSAIGKTPDSLGCEVCKPALASIFASLHNHHVLSTPHAHLQDTNDKYLGNIQRNGTFSVVPRVAGGEITPDKLIVIGNVAKKYGLYCKITGGQRIDMFGARKQDLVDIWTTLVAAGMESGHAYAKSLRTIKSCVGTTWCRFGVGDSVGLAIRLENRYKSIRSPHKLKSAVSGCVRECAEAQNKDFGLIATDKGYNIYVGGNGGSKPRHGDLLIKDCPPDEVIPILDRYLMFYIRTADRLQRTARWLEALPGGVKYLREVILEDKLGIAKDLEEQMSVLVSTYFCEWAEVVHDQAKQERFRQFANIDPKSASGEALATITPPPESENEKELEARLVRPVDLADNGIEIIQERGQLRPAYWPSGSGSEGIDFRSLTFTGPMSWEPIIHSSKLETSDTAPTASVAVKRGDTQLAIFHVRGRGYFATQQMCPHKRAFVLSDGLIGDDPSKPGQLWVSCPQHKRNFELAPPTSTTPSSDNSCHPQAMAGGCITDPALSVKMFKVELRDDEMLYIELPPVEELDAVLGTKRWIVRDGEAGEGPFGSLDRKLEKEREERMKGMKGRKGVKVADGGSPPKTSPGKKEGIIVGGGCGVGVDW</sequence>
<dbReference type="GO" id="GO:0051537">
    <property type="term" value="F:2 iron, 2 sulfur cluster binding"/>
    <property type="evidence" value="ECO:0007669"/>
    <property type="project" value="UniProtKB-KW"/>
</dbReference>
<evidence type="ECO:0000256" key="21">
    <source>
        <dbReference type="SAM" id="MobiDB-lite"/>
    </source>
</evidence>
<dbReference type="InterPro" id="IPR036922">
    <property type="entry name" value="Rieske_2Fe-2S_sf"/>
</dbReference>
<keyword evidence="11" id="KW-0274">FAD</keyword>
<evidence type="ECO:0000313" key="23">
    <source>
        <dbReference type="EMBL" id="RPB26725.1"/>
    </source>
</evidence>
<comment type="cofactor">
    <cofactor evidence="3">
        <name>FAD</name>
        <dbReference type="ChEBI" id="CHEBI:57692"/>
    </cofactor>
</comment>